<dbReference type="PANTHER" id="PTHR39757">
    <property type="match status" value="1"/>
</dbReference>
<accession>A0A1G8KAB3</accession>
<dbReference type="InterPro" id="IPR036188">
    <property type="entry name" value="FAD/NAD-bd_sf"/>
</dbReference>
<evidence type="ECO:0000313" key="1">
    <source>
        <dbReference type="EMBL" id="SDI40374.1"/>
    </source>
</evidence>
<name>A0A1G8KAB3_9NOCA</name>
<sequence length="377" mass="40396">MPPPSPIADLLVVGLGPAGRALAHRAARSGLRTVAVDPRPARSWTPTYALWADEVPAWLGTRVLRTHVRSPRVWTTRERALTRAYGVLDNAAVQRALALDEVEVISGVAVALTSRTATVRTPGVPDLREVSAHTVVDARGTRIAPGRAEQTAFGMVLPRDVAAPALGDGEAWFMDWRPDHGAPPAAPASFLYAVPISADHVLLEETCLVGRPATGVDELRTRLHRRLRARGVRIPDGAPTERVHFAVEPGNTATPALAFGARAGLTHPGTGYSVAASLDAADTLVSALVSGRSPDKALWPARARAVHRLRGAGLESLLRLRPDRTAEFFDAFFDLPETDQRAFLSGRDDLAGTARAMWALFRGVPAGLRWTLARSAL</sequence>
<dbReference type="Pfam" id="PF05834">
    <property type="entry name" value="Lycopene_cycl"/>
    <property type="match status" value="1"/>
</dbReference>
<proteinExistence type="predicted"/>
<reference evidence="1 2" key="1">
    <citation type="submission" date="2016-10" db="EMBL/GenBank/DDBJ databases">
        <authorList>
            <person name="de Groot N.N."/>
        </authorList>
    </citation>
    <scope>NUCLEOTIDE SEQUENCE [LARGE SCALE GENOMIC DNA]</scope>
    <source>
        <strain evidence="1 2">DSM 44892</strain>
    </source>
</reference>
<protein>
    <submittedName>
        <fullName evidence="1">Lycopene beta-cyclase</fullName>
    </submittedName>
</protein>
<dbReference type="RefSeq" id="WP_072738213.1">
    <property type="nucleotide sequence ID" value="NZ_CP048813.1"/>
</dbReference>
<dbReference type="AlphaFoldDB" id="A0A1G8KAB3"/>
<gene>
    <name evidence="1" type="ORF">SAMN05444695_10773</name>
</gene>
<organism evidence="1 2">
    <name type="scientific">Rhodococcus triatomae</name>
    <dbReference type="NCBI Taxonomy" id="300028"/>
    <lineage>
        <taxon>Bacteria</taxon>
        <taxon>Bacillati</taxon>
        <taxon>Actinomycetota</taxon>
        <taxon>Actinomycetes</taxon>
        <taxon>Mycobacteriales</taxon>
        <taxon>Nocardiaceae</taxon>
        <taxon>Rhodococcus</taxon>
    </lineage>
</organism>
<dbReference type="SUPFAM" id="SSF51905">
    <property type="entry name" value="FAD/NAD(P)-binding domain"/>
    <property type="match status" value="1"/>
</dbReference>
<dbReference type="EMBL" id="FNDN01000007">
    <property type="protein sequence ID" value="SDI40374.1"/>
    <property type="molecule type" value="Genomic_DNA"/>
</dbReference>
<evidence type="ECO:0000313" key="2">
    <source>
        <dbReference type="Proteomes" id="UP000183263"/>
    </source>
</evidence>
<keyword evidence="2" id="KW-1185">Reference proteome</keyword>
<dbReference type="Gene3D" id="3.50.50.60">
    <property type="entry name" value="FAD/NAD(P)-binding domain"/>
    <property type="match status" value="1"/>
</dbReference>
<dbReference type="PANTHER" id="PTHR39757:SF5">
    <property type="entry name" value="OS02G0190600 PROTEIN"/>
    <property type="match status" value="1"/>
</dbReference>
<dbReference type="Proteomes" id="UP000183263">
    <property type="component" value="Unassembled WGS sequence"/>
</dbReference>